<dbReference type="InterPro" id="IPR041451">
    <property type="entry name" value="RecD2_SH13"/>
</dbReference>
<dbReference type="InterPro" id="IPR006345">
    <property type="entry name" value="RecD2"/>
</dbReference>
<evidence type="ECO:0000256" key="3">
    <source>
        <dbReference type="HAMAP-Rule" id="MF_01488"/>
    </source>
</evidence>
<feature type="compositionally biased region" description="Basic and acidic residues" evidence="4">
    <location>
        <begin position="778"/>
        <end position="787"/>
    </location>
</feature>
<dbReference type="CDD" id="cd18809">
    <property type="entry name" value="SF1_C_RecD"/>
    <property type="match status" value="1"/>
</dbReference>
<dbReference type="Pfam" id="PF23139">
    <property type="entry name" value="OB_YrrC"/>
    <property type="match status" value="1"/>
</dbReference>
<keyword evidence="3" id="KW-0378">Hydrolase</keyword>
<feature type="region of interest" description="Disordered" evidence="4">
    <location>
        <begin position="765"/>
        <end position="828"/>
    </location>
</feature>
<keyword evidence="3" id="KW-0413">Isomerase</keyword>
<keyword evidence="3" id="KW-0238">DNA-binding</keyword>
<evidence type="ECO:0000256" key="2">
    <source>
        <dbReference type="ARBA" id="ARBA00022840"/>
    </source>
</evidence>
<keyword evidence="3" id="KW-0347">Helicase</keyword>
<dbReference type="GO" id="GO:0005524">
    <property type="term" value="F:ATP binding"/>
    <property type="evidence" value="ECO:0007669"/>
    <property type="project" value="UniProtKB-UniRule"/>
</dbReference>
<feature type="compositionally biased region" description="Polar residues" evidence="4">
    <location>
        <begin position="802"/>
        <end position="811"/>
    </location>
</feature>
<dbReference type="Pfam" id="PF13245">
    <property type="entry name" value="AAA_19"/>
    <property type="match status" value="1"/>
</dbReference>
<dbReference type="GO" id="GO:0009338">
    <property type="term" value="C:exodeoxyribonuclease V complex"/>
    <property type="evidence" value="ECO:0007669"/>
    <property type="project" value="TreeGrafter"/>
</dbReference>
<keyword evidence="6" id="KW-0269">Exonuclease</keyword>
<dbReference type="GO" id="GO:0043139">
    <property type="term" value="F:5'-3' DNA helicase activity"/>
    <property type="evidence" value="ECO:0007669"/>
    <property type="project" value="UniProtKB-UniRule"/>
</dbReference>
<comment type="function">
    <text evidence="3">DNA-dependent ATPase and ATP-dependent 5'-3' DNA helicase. Has no activity on blunt DNA or DNA with 3'-overhangs, requires at least 10 bases of 5'-ssDNA for helicase activity.</text>
</comment>
<name>A0A0R2BB07_SECCO</name>
<dbReference type="PANTHER" id="PTHR43788:SF6">
    <property type="entry name" value="DNA HELICASE B"/>
    <property type="match status" value="1"/>
</dbReference>
<dbReference type="InterPro" id="IPR027417">
    <property type="entry name" value="P-loop_NTPase"/>
</dbReference>
<comment type="catalytic activity">
    <reaction evidence="3">
        <text>ATP + H2O = ADP + phosphate + H(+)</text>
        <dbReference type="Rhea" id="RHEA:13065"/>
        <dbReference type="ChEBI" id="CHEBI:15377"/>
        <dbReference type="ChEBI" id="CHEBI:15378"/>
        <dbReference type="ChEBI" id="CHEBI:30616"/>
        <dbReference type="ChEBI" id="CHEBI:43474"/>
        <dbReference type="ChEBI" id="CHEBI:456216"/>
        <dbReference type="EC" id="5.6.2.3"/>
    </reaction>
</comment>
<sequence length="871" mass="96221">MASENMNLFGDDQPDTQLYIVGRVATTFFESPDNFYKVLLVKVQQTNMNWTDSEIVVTGNFANIKEENPYRFFGKLVDHPKYGKQFQAANYQSEVPTSREGVIGYLASDEFPGLGKKTAEKIVDALGPTAIDQINKDASVLADIGLSAKVKTTLVDNLAENNGVEQIIIGLNGYGFGSSLASATYDRYKEKTLTVIQENPYQLVEDINGVSFKRADQIAEQLGIGALSDQRIQAGLLQELNELAMQDGNTYTTAQPLLTGTIRLLQSSRNEAVNPKLVADQLLALAKVQKIVGEGDKIYLKNLYDTEWQIAEHLNRINNGDELKSFNDEAIEKQMRVVERNLGIDYDESQETAILTAMKSRVFILTGGPGTGKTTIINGLVNLYARLHEYSLDINQYKDKPFPILLAAPTGRAAKRMSETTGLPASTIHRLLGLNGHEGNDANAAKDLEGALLIVDEMSMVDVFLFRTLLRAIPDTMQVVLVGDKDQLPSVGPGQVFHDLLASQRVKAMELDTIYRQGEASSIIPLAHDIKMGRLPADFDKNQPDRSFISCSAAQMPSVIEQIIGKAKQKGFSAENVQVLAPMYRGPAGITRLNTIIQEIMNPQTETHRKQVEFRGEIFRIGDKVLHLINSPENNVFNGDIGEIVGITMAKDKGNEDKADKLTIAFDQTEVTYNRNDWNRLTLAYCTSIHKAQGSQFQMVILPMVMQYSRMLERNLLYTAVTRAKKTLILLGERRAFEQSVQRVSINRKTMLVDRLTQTLTELPADEVVQNTVPEESSDTRRDDDSGKTAATEPEASFESVPETTDSNETPLASEMKPQGTATDSPTDVAAKQDTVSNNGVLTMALIQSGQIDPMIGMGKLSPKSFMTSHD</sequence>
<dbReference type="Gene3D" id="2.30.30.940">
    <property type="match status" value="1"/>
</dbReference>
<dbReference type="PANTHER" id="PTHR43788">
    <property type="entry name" value="DNA2/NAM7 HELICASE FAMILY MEMBER"/>
    <property type="match status" value="1"/>
</dbReference>
<gene>
    <name evidence="3" type="primary">recD2</name>
    <name evidence="6" type="ORF">FC82_GL002150</name>
</gene>
<protein>
    <recommendedName>
        <fullName evidence="3">ATP-dependent RecD2 DNA helicase</fullName>
        <ecNumber evidence="3">5.6.2.3</ecNumber>
    </recommendedName>
    <alternativeName>
        <fullName evidence="3">DNA 5'-3' helicase subunit RecD2</fullName>
    </alternativeName>
</protein>
<dbReference type="HAMAP" id="MF_01488">
    <property type="entry name" value="RecD2"/>
    <property type="match status" value="1"/>
</dbReference>
<dbReference type="Gene3D" id="3.40.50.300">
    <property type="entry name" value="P-loop containing nucleotide triphosphate hydrolases"/>
    <property type="match status" value="2"/>
</dbReference>
<evidence type="ECO:0000313" key="7">
    <source>
        <dbReference type="Proteomes" id="UP000051845"/>
    </source>
</evidence>
<reference evidence="6 7" key="1">
    <citation type="journal article" date="2015" name="Genome Announc.">
        <title>Expanding the biotechnology potential of lactobacilli through comparative genomics of 213 strains and associated genera.</title>
        <authorList>
            <person name="Sun Z."/>
            <person name="Harris H.M."/>
            <person name="McCann A."/>
            <person name="Guo C."/>
            <person name="Argimon S."/>
            <person name="Zhang W."/>
            <person name="Yang X."/>
            <person name="Jeffery I.B."/>
            <person name="Cooney J.C."/>
            <person name="Kagawa T.F."/>
            <person name="Liu W."/>
            <person name="Song Y."/>
            <person name="Salvetti E."/>
            <person name="Wrobel A."/>
            <person name="Rasinkangas P."/>
            <person name="Parkhill J."/>
            <person name="Rea M.C."/>
            <person name="O'Sullivan O."/>
            <person name="Ritari J."/>
            <person name="Douillard F.P."/>
            <person name="Paul Ross R."/>
            <person name="Yang R."/>
            <person name="Briner A.E."/>
            <person name="Felis G.E."/>
            <person name="de Vos W.M."/>
            <person name="Barrangou R."/>
            <person name="Klaenhammer T.R."/>
            <person name="Caufield P.W."/>
            <person name="Cui Y."/>
            <person name="Zhang H."/>
            <person name="O'Toole P.W."/>
        </authorList>
    </citation>
    <scope>NUCLEOTIDE SEQUENCE [LARGE SCALE GENOMIC DNA]</scope>
    <source>
        <strain evidence="6 7">DSM 20515</strain>
    </source>
</reference>
<comment type="caution">
    <text evidence="6">The sequence shown here is derived from an EMBL/GenBank/DDBJ whole genome shotgun (WGS) entry which is preliminary data.</text>
</comment>
<dbReference type="Pfam" id="PF18335">
    <property type="entry name" value="SH3_13"/>
    <property type="match status" value="1"/>
</dbReference>
<evidence type="ECO:0000256" key="1">
    <source>
        <dbReference type="ARBA" id="ARBA00022741"/>
    </source>
</evidence>
<dbReference type="EMBL" id="AYYR01000044">
    <property type="protein sequence ID" value="KRM75746.1"/>
    <property type="molecule type" value="Genomic_DNA"/>
</dbReference>
<keyword evidence="2 3" id="KW-0067">ATP-binding</keyword>
<proteinExistence type="inferred from homology"/>
<dbReference type="GO" id="GO:0016887">
    <property type="term" value="F:ATP hydrolysis activity"/>
    <property type="evidence" value="ECO:0007669"/>
    <property type="project" value="RHEA"/>
</dbReference>
<dbReference type="STRING" id="33960.TY91_03555"/>
<dbReference type="InterPro" id="IPR027785">
    <property type="entry name" value="UvrD-like_helicase_C"/>
</dbReference>
<evidence type="ECO:0000313" key="6">
    <source>
        <dbReference type="EMBL" id="KRM75746.1"/>
    </source>
</evidence>
<dbReference type="GO" id="GO:0003677">
    <property type="term" value="F:DNA binding"/>
    <property type="evidence" value="ECO:0007669"/>
    <property type="project" value="UniProtKB-UniRule"/>
</dbReference>
<dbReference type="Gene3D" id="1.10.10.2220">
    <property type="match status" value="1"/>
</dbReference>
<dbReference type="InterPro" id="IPR050534">
    <property type="entry name" value="Coronavir_polyprotein_1ab"/>
</dbReference>
<dbReference type="AlphaFoldDB" id="A0A0R2BB07"/>
<dbReference type="Proteomes" id="UP000051845">
    <property type="component" value="Unassembled WGS sequence"/>
</dbReference>
<dbReference type="CDD" id="cd17933">
    <property type="entry name" value="DEXSc_RecD-like"/>
    <property type="match status" value="1"/>
</dbReference>
<dbReference type="PATRIC" id="fig|1423733.4.peg.2256"/>
<accession>A0A0R2BB07</accession>
<dbReference type="Pfam" id="PF13538">
    <property type="entry name" value="UvrD_C_2"/>
    <property type="match status" value="1"/>
</dbReference>
<evidence type="ECO:0000256" key="4">
    <source>
        <dbReference type="SAM" id="MobiDB-lite"/>
    </source>
</evidence>
<dbReference type="InterPro" id="IPR029493">
    <property type="entry name" value="RecD2-like_HHH"/>
</dbReference>
<dbReference type="NCBIfam" id="TIGR01448">
    <property type="entry name" value="recD_rel"/>
    <property type="match status" value="1"/>
</dbReference>
<dbReference type="Pfam" id="PF14490">
    <property type="entry name" value="HHH_RecD2"/>
    <property type="match status" value="1"/>
</dbReference>
<dbReference type="EC" id="5.6.2.3" evidence="3"/>
<feature type="binding site" evidence="3">
    <location>
        <begin position="370"/>
        <end position="374"/>
    </location>
    <ligand>
        <name>ATP</name>
        <dbReference type="ChEBI" id="CHEBI:30616"/>
    </ligand>
</feature>
<dbReference type="InterPro" id="IPR003593">
    <property type="entry name" value="AAA+_ATPase"/>
</dbReference>
<dbReference type="GO" id="GO:0006310">
    <property type="term" value="P:DNA recombination"/>
    <property type="evidence" value="ECO:0007669"/>
    <property type="project" value="InterPro"/>
</dbReference>
<comment type="similarity">
    <text evidence="3">Belongs to the RecD family. RecD2 subfamily.</text>
</comment>
<dbReference type="SUPFAM" id="SSF52540">
    <property type="entry name" value="P-loop containing nucleoside triphosphate hydrolases"/>
    <property type="match status" value="2"/>
</dbReference>
<dbReference type="GO" id="GO:0017116">
    <property type="term" value="F:single-stranded DNA helicase activity"/>
    <property type="evidence" value="ECO:0007669"/>
    <property type="project" value="TreeGrafter"/>
</dbReference>
<organism evidence="6 7">
    <name type="scientific">Secundilactobacillus collinoides DSM 20515 = JCM 1123</name>
    <dbReference type="NCBI Taxonomy" id="1423733"/>
    <lineage>
        <taxon>Bacteria</taxon>
        <taxon>Bacillati</taxon>
        <taxon>Bacillota</taxon>
        <taxon>Bacilli</taxon>
        <taxon>Lactobacillales</taxon>
        <taxon>Lactobacillaceae</taxon>
        <taxon>Secundilactobacillus</taxon>
    </lineage>
</organism>
<dbReference type="GO" id="GO:0004527">
    <property type="term" value="F:exonuclease activity"/>
    <property type="evidence" value="ECO:0007669"/>
    <property type="project" value="UniProtKB-KW"/>
</dbReference>
<feature type="domain" description="AAA+ ATPase" evidence="5">
    <location>
        <begin position="359"/>
        <end position="513"/>
    </location>
</feature>
<dbReference type="SMART" id="SM00382">
    <property type="entry name" value="AAA"/>
    <property type="match status" value="1"/>
</dbReference>
<dbReference type="InterPro" id="IPR055446">
    <property type="entry name" value="RecD2_N_OB"/>
</dbReference>
<evidence type="ECO:0000259" key="5">
    <source>
        <dbReference type="SMART" id="SM00382"/>
    </source>
</evidence>
<dbReference type="RefSeq" id="WP_056996724.1">
    <property type="nucleotide sequence ID" value="NZ_AYYR01000044.1"/>
</dbReference>
<keyword evidence="6" id="KW-0540">Nuclease</keyword>
<keyword evidence="1 3" id="KW-0547">Nucleotide-binding</keyword>